<organism evidence="1 2">
    <name type="scientific">Staurois parvus</name>
    <dbReference type="NCBI Taxonomy" id="386267"/>
    <lineage>
        <taxon>Eukaryota</taxon>
        <taxon>Metazoa</taxon>
        <taxon>Chordata</taxon>
        <taxon>Craniata</taxon>
        <taxon>Vertebrata</taxon>
        <taxon>Euteleostomi</taxon>
        <taxon>Amphibia</taxon>
        <taxon>Batrachia</taxon>
        <taxon>Anura</taxon>
        <taxon>Neobatrachia</taxon>
        <taxon>Ranoidea</taxon>
        <taxon>Ranidae</taxon>
        <taxon>Staurois</taxon>
    </lineage>
</organism>
<sequence>MLTPFCPVPLVQCQLLFICTDRCIGVTGDVGDTKSVPPSVKMSTAVPQSPYKSL</sequence>
<evidence type="ECO:0000313" key="1">
    <source>
        <dbReference type="EMBL" id="CAI9590715.1"/>
    </source>
</evidence>
<protein>
    <submittedName>
        <fullName evidence="1">Uncharacterized protein</fullName>
    </submittedName>
</protein>
<gene>
    <name evidence="1" type="ORF">SPARVUS_LOCUS11081360</name>
</gene>
<keyword evidence="2" id="KW-1185">Reference proteome</keyword>
<name>A0ABN9F3M2_9NEOB</name>
<feature type="non-terminal residue" evidence="1">
    <location>
        <position position="54"/>
    </location>
</feature>
<accession>A0ABN9F3M2</accession>
<comment type="caution">
    <text evidence="1">The sequence shown here is derived from an EMBL/GenBank/DDBJ whole genome shotgun (WGS) entry which is preliminary data.</text>
</comment>
<evidence type="ECO:0000313" key="2">
    <source>
        <dbReference type="Proteomes" id="UP001162483"/>
    </source>
</evidence>
<dbReference type="EMBL" id="CATNWA010016194">
    <property type="protein sequence ID" value="CAI9590715.1"/>
    <property type="molecule type" value="Genomic_DNA"/>
</dbReference>
<dbReference type="Proteomes" id="UP001162483">
    <property type="component" value="Unassembled WGS sequence"/>
</dbReference>
<reference evidence="1" key="1">
    <citation type="submission" date="2023-05" db="EMBL/GenBank/DDBJ databases">
        <authorList>
            <person name="Stuckert A."/>
        </authorList>
    </citation>
    <scope>NUCLEOTIDE SEQUENCE</scope>
</reference>
<proteinExistence type="predicted"/>